<proteinExistence type="predicted"/>
<dbReference type="RefSeq" id="WP_136743976.1">
    <property type="nucleotide sequence ID" value="NZ_SUMB01000015.1"/>
</dbReference>
<sequence length="215" mass="21161">MRMSRKTGLLVSSAVCGALALGAAGTALASIDDTPARPGGVTASDAPLPEAESIAEQARSLALASGVLKPVTDLITSVLGVPGGKLWPGQADRLATAVRDAVDAARQTSPAPPVVPLVTPAAPAVPPASKPDNGRRAKPGGAAALKENALAALQTRADALLKASAAGDPAAITRALRATVAGLVNVLVSTTLGSGLPAPDLPGLPALPQLRGEVR</sequence>
<reference evidence="3 4" key="1">
    <citation type="submission" date="2019-04" db="EMBL/GenBank/DDBJ databases">
        <title>Streptomyces piniterrae sp. nov., a heliquinomycin-producing actinomycete isolated from rhizosphere soil of Pinus yunnanensis.</title>
        <authorList>
            <person name="Zhuang X."/>
            <person name="Zhao J."/>
        </authorList>
    </citation>
    <scope>NUCLEOTIDE SEQUENCE [LARGE SCALE GENOMIC DNA]</scope>
    <source>
        <strain evidence="4">jys28</strain>
    </source>
</reference>
<feature type="compositionally biased region" description="Low complexity" evidence="1">
    <location>
        <begin position="195"/>
        <end position="208"/>
    </location>
</feature>
<evidence type="ECO:0000256" key="2">
    <source>
        <dbReference type="SAM" id="SignalP"/>
    </source>
</evidence>
<organism evidence="3 4">
    <name type="scientific">Streptomyces piniterrae</name>
    <dbReference type="NCBI Taxonomy" id="2571125"/>
    <lineage>
        <taxon>Bacteria</taxon>
        <taxon>Bacillati</taxon>
        <taxon>Actinomycetota</taxon>
        <taxon>Actinomycetes</taxon>
        <taxon>Kitasatosporales</taxon>
        <taxon>Streptomycetaceae</taxon>
        <taxon>Streptomyces</taxon>
    </lineage>
</organism>
<dbReference type="Proteomes" id="UP000308697">
    <property type="component" value="Unassembled WGS sequence"/>
</dbReference>
<dbReference type="AlphaFoldDB" id="A0A4U0MPV9"/>
<feature type="signal peptide" evidence="2">
    <location>
        <begin position="1"/>
        <end position="29"/>
    </location>
</feature>
<name>A0A4U0MPV9_9ACTN</name>
<keyword evidence="4" id="KW-1185">Reference proteome</keyword>
<dbReference type="EMBL" id="SUMB01000015">
    <property type="protein sequence ID" value="TJZ42799.1"/>
    <property type="molecule type" value="Genomic_DNA"/>
</dbReference>
<evidence type="ECO:0000256" key="1">
    <source>
        <dbReference type="SAM" id="MobiDB-lite"/>
    </source>
</evidence>
<evidence type="ECO:0000313" key="3">
    <source>
        <dbReference type="EMBL" id="TJZ42799.1"/>
    </source>
</evidence>
<feature type="region of interest" description="Disordered" evidence="1">
    <location>
        <begin position="107"/>
        <end position="140"/>
    </location>
</feature>
<evidence type="ECO:0008006" key="5">
    <source>
        <dbReference type="Google" id="ProtNLM"/>
    </source>
</evidence>
<gene>
    <name evidence="3" type="ORF">FCH28_33430</name>
</gene>
<keyword evidence="2" id="KW-0732">Signal</keyword>
<protein>
    <recommendedName>
        <fullName evidence="5">Secreted protein</fullName>
    </recommendedName>
</protein>
<dbReference type="OrthoDB" id="4329617at2"/>
<comment type="caution">
    <text evidence="3">The sequence shown here is derived from an EMBL/GenBank/DDBJ whole genome shotgun (WGS) entry which is preliminary data.</text>
</comment>
<feature type="region of interest" description="Disordered" evidence="1">
    <location>
        <begin position="195"/>
        <end position="215"/>
    </location>
</feature>
<feature type="chain" id="PRO_5020646030" description="Secreted protein" evidence="2">
    <location>
        <begin position="30"/>
        <end position="215"/>
    </location>
</feature>
<accession>A0A4U0MPV9</accession>
<evidence type="ECO:0000313" key="4">
    <source>
        <dbReference type="Proteomes" id="UP000308697"/>
    </source>
</evidence>